<reference evidence="1 2" key="1">
    <citation type="journal article" date="2015" name="Genome Biol. Evol.">
        <title>Phylogenomic analyses indicate that early fungi evolved digesting cell walls of algal ancestors of land plants.</title>
        <authorList>
            <person name="Chang Y."/>
            <person name="Wang S."/>
            <person name="Sekimoto S."/>
            <person name="Aerts A.L."/>
            <person name="Choi C."/>
            <person name="Clum A."/>
            <person name="LaButti K.M."/>
            <person name="Lindquist E.A."/>
            <person name="Yee Ngan C."/>
            <person name="Ohm R.A."/>
            <person name="Salamov A.A."/>
            <person name="Grigoriev I.V."/>
            <person name="Spatafora J.W."/>
            <person name="Berbee M.L."/>
        </authorList>
    </citation>
    <scope>NUCLEOTIDE SEQUENCE [LARGE SCALE GENOMIC DNA]</scope>
    <source>
        <strain evidence="1 2">NRRL 28638</strain>
    </source>
</reference>
<evidence type="ECO:0000313" key="2">
    <source>
        <dbReference type="Proteomes" id="UP000070444"/>
    </source>
</evidence>
<evidence type="ECO:0000313" key="1">
    <source>
        <dbReference type="EMBL" id="KXN68981.1"/>
    </source>
</evidence>
<dbReference type="EMBL" id="KQ964553">
    <property type="protein sequence ID" value="KXN68981.1"/>
    <property type="molecule type" value="Genomic_DNA"/>
</dbReference>
<organism evidence="1 2">
    <name type="scientific">Conidiobolus coronatus (strain ATCC 28846 / CBS 209.66 / NRRL 28638)</name>
    <name type="common">Delacroixia coronata</name>
    <dbReference type="NCBI Taxonomy" id="796925"/>
    <lineage>
        <taxon>Eukaryota</taxon>
        <taxon>Fungi</taxon>
        <taxon>Fungi incertae sedis</taxon>
        <taxon>Zoopagomycota</taxon>
        <taxon>Entomophthoromycotina</taxon>
        <taxon>Entomophthoromycetes</taxon>
        <taxon>Entomophthorales</taxon>
        <taxon>Ancylistaceae</taxon>
        <taxon>Conidiobolus</taxon>
    </lineage>
</organism>
<accession>A0A137P267</accession>
<dbReference type="AlphaFoldDB" id="A0A137P267"/>
<gene>
    <name evidence="1" type="ORF">CONCODRAFT_8680</name>
</gene>
<keyword evidence="2" id="KW-1185">Reference proteome</keyword>
<proteinExistence type="predicted"/>
<protein>
    <submittedName>
        <fullName evidence="1">Uncharacterized protein</fullName>
    </submittedName>
</protein>
<name>A0A137P267_CONC2</name>
<dbReference type="Proteomes" id="UP000070444">
    <property type="component" value="Unassembled WGS sequence"/>
</dbReference>
<sequence>MSVVKRFNSNYVFESIKDHFINKFKQTQIINTTSNAKVNSSNPNIIVFGKDILHDLSKNSIPIQTLVIAIPSGTSIPNRLNRNMEIANQIKAKNYYNINTQNLKSLIHKTHKFNPSEVFGIDHIKSFSPYNTLLFDQNFSEGVLSSLIHTVNLFGPVSEDLSMLKDVGFSFNLSDLNHEELGVKLDEANSLIRDESDKKPKFICFFGDNGGSNGSEKINVNTGVDAINDGSKFDSLIAGSLILSKLLQAKK</sequence>